<evidence type="ECO:0000256" key="1">
    <source>
        <dbReference type="SAM" id="Phobius"/>
    </source>
</evidence>
<keyword evidence="3" id="KW-1185">Reference proteome</keyword>
<gene>
    <name evidence="2" type="ORF">C4B24_02540</name>
</gene>
<dbReference type="EMBL" id="PSZO01000010">
    <property type="protein sequence ID" value="TCG11215.1"/>
    <property type="molecule type" value="Genomic_DNA"/>
</dbReference>
<name>A0A4R0XQQ8_9MOLU</name>
<dbReference type="Proteomes" id="UP000294192">
    <property type="component" value="Unassembled WGS sequence"/>
</dbReference>
<sequence>MIKLFLYKGLLGKPFKTFLGENMNKKKIVIIASIIGLVFASIALIMGIVFIVNAKNVIDTQKAEYSVNEKTILWIAKQSQAFFGNSTGIAIAGIAIAFIVLLSIISIWIIAGVKSKIKKTKSNGTMTAVAISSIAAVASVAGLGTITAGTIQFKKSSDMENAISYFENNAESISNNKDDAAKAALIYTLANKEGISTFASASTLQLSLAAILFGDMYANKLDRKTKYESLFKNADMQKDFKSLDSKIKFKNPENNKEIKSEEWFMKSRDQISVGDSKPHAANILLNLDGWSEILNGDYPALHKMIKNLMIKNTPINPIVWAQLPAETKKIMVELKYVDATGNVLSSEMFNFMKELTPASLKFERRVVATLGKLLKLPYDTEQNQLKTRLTVLEWLNTVVNSIDYISKDGEFEVVKNIDSTFVDGQLFKPVITSQDPENVYGGTYHKDGTISIDFKNDKPVGTVGDFVYDIKLNLMKKVLNQLESEKMLNKILERQKTITPITFIEHILESKGLKELTDQYAVFNFGYDDNDFYGSKGEAKHIANTADKIEEFIK</sequence>
<proteinExistence type="predicted"/>
<feature type="transmembrane region" description="Helical" evidence="1">
    <location>
        <begin position="125"/>
        <end position="146"/>
    </location>
</feature>
<dbReference type="AlphaFoldDB" id="A0A4R0XQQ8"/>
<feature type="transmembrane region" description="Helical" evidence="1">
    <location>
        <begin position="28"/>
        <end position="52"/>
    </location>
</feature>
<evidence type="ECO:0000313" key="3">
    <source>
        <dbReference type="Proteomes" id="UP000294192"/>
    </source>
</evidence>
<accession>A0A4R0XQQ8</accession>
<comment type="caution">
    <text evidence="2">The sequence shown here is derived from an EMBL/GenBank/DDBJ whole genome shotgun (WGS) entry which is preliminary data.</text>
</comment>
<organism evidence="2 3">
    <name type="scientific">Mycoplasma marinum</name>
    <dbReference type="NCBI Taxonomy" id="1937190"/>
    <lineage>
        <taxon>Bacteria</taxon>
        <taxon>Bacillati</taxon>
        <taxon>Mycoplasmatota</taxon>
        <taxon>Mollicutes</taxon>
        <taxon>Mycoplasmataceae</taxon>
        <taxon>Mycoplasma</taxon>
    </lineage>
</organism>
<keyword evidence="1" id="KW-0472">Membrane</keyword>
<evidence type="ECO:0000313" key="2">
    <source>
        <dbReference type="EMBL" id="TCG11215.1"/>
    </source>
</evidence>
<keyword evidence="1" id="KW-1133">Transmembrane helix</keyword>
<keyword evidence="1" id="KW-0812">Transmembrane</keyword>
<protein>
    <submittedName>
        <fullName evidence="2">Uncharacterized protein</fullName>
    </submittedName>
</protein>
<feature type="transmembrane region" description="Helical" evidence="1">
    <location>
        <begin position="89"/>
        <end position="113"/>
    </location>
</feature>
<reference evidence="2 3" key="1">
    <citation type="submission" date="2018-02" db="EMBL/GenBank/DDBJ databases">
        <title>Mycoplasma marinum and Mycoplasma todarodis sp. nov., moderately halophilic and psychrotolerant mycoplasmas isolated from cephalopods.</title>
        <authorList>
            <person name="Viver T."/>
        </authorList>
    </citation>
    <scope>NUCLEOTIDE SEQUENCE [LARGE SCALE GENOMIC DNA]</scope>
    <source>
        <strain evidence="2 3">PE</strain>
    </source>
</reference>